<dbReference type="RefSeq" id="WP_125873997.1">
    <property type="nucleotide sequence ID" value="NZ_RHRS01000014.1"/>
</dbReference>
<dbReference type="InterPro" id="IPR001547">
    <property type="entry name" value="Glyco_hydro_5"/>
</dbReference>
<dbReference type="Pfam" id="PF00150">
    <property type="entry name" value="Cellulase"/>
    <property type="match status" value="1"/>
</dbReference>
<accession>A0A427HSC2</accession>
<dbReference type="Gene3D" id="3.20.20.80">
    <property type="entry name" value="Glycosidases"/>
    <property type="match status" value="1"/>
</dbReference>
<feature type="domain" description="Glycoside hydrolase family 5" evidence="4">
    <location>
        <begin position="54"/>
        <end position="286"/>
    </location>
</feature>
<evidence type="ECO:0000256" key="2">
    <source>
        <dbReference type="ARBA" id="ARBA00023295"/>
    </source>
</evidence>
<name>A0A427HSC2_ECTOL</name>
<keyword evidence="1 3" id="KW-0378">Hydrolase</keyword>
<evidence type="ECO:0000256" key="1">
    <source>
        <dbReference type="ARBA" id="ARBA00022801"/>
    </source>
</evidence>
<evidence type="ECO:0000313" key="5">
    <source>
        <dbReference type="EMBL" id="RRW37631.1"/>
    </source>
</evidence>
<comment type="similarity">
    <text evidence="3">Belongs to the glycosyl hydrolase 5 (cellulase A) family.</text>
</comment>
<dbReference type="PANTHER" id="PTHR12631">
    <property type="entry name" value="ALPHA-L-IDURONIDASE"/>
    <property type="match status" value="1"/>
</dbReference>
<dbReference type="GO" id="GO:0000272">
    <property type="term" value="P:polysaccharide catabolic process"/>
    <property type="evidence" value="ECO:0007669"/>
    <property type="project" value="InterPro"/>
</dbReference>
<dbReference type="EMBL" id="RHRS01000014">
    <property type="protein sequence ID" value="RRW37631.1"/>
    <property type="molecule type" value="Genomic_DNA"/>
</dbReference>
<evidence type="ECO:0000313" key="6">
    <source>
        <dbReference type="Proteomes" id="UP000272833"/>
    </source>
</evidence>
<gene>
    <name evidence="5" type="ORF">EGJ44_07615</name>
</gene>
<organism evidence="5 6">
    <name type="scientific">Ectopseudomonas oleovorans</name>
    <name type="common">Pseudomonas oleovorans</name>
    <dbReference type="NCBI Taxonomy" id="301"/>
    <lineage>
        <taxon>Bacteria</taxon>
        <taxon>Pseudomonadati</taxon>
        <taxon>Pseudomonadota</taxon>
        <taxon>Gammaproteobacteria</taxon>
        <taxon>Pseudomonadales</taxon>
        <taxon>Pseudomonadaceae</taxon>
        <taxon>Ectopseudomonas</taxon>
    </lineage>
</organism>
<dbReference type="AlphaFoldDB" id="A0A427HSC2"/>
<keyword evidence="2 3" id="KW-0326">Glycosidase</keyword>
<dbReference type="InterPro" id="IPR051923">
    <property type="entry name" value="Glycosyl_Hydrolase_39"/>
</dbReference>
<protein>
    <submittedName>
        <fullName evidence="5">Beta-xylosidase</fullName>
    </submittedName>
</protein>
<dbReference type="InterPro" id="IPR017853">
    <property type="entry name" value="GH"/>
</dbReference>
<sequence>MLRKTLLLAPAALLLGVILLVLPWSRQAEAEVTTLKAPGPLVWRDFLGVNAQFHFFEPEIYQAQMQQFSDLGLEWVRIAMHWAYLEPQRGQFNLSAFDPMVKAMQQHQLKPVGFLVGSAPFATTAPVDSPYQDSFPPKDNALYSESLVRLAKHYDSFEAWQIWNEPNIFPFWRPKEDPQAYAKLLFQSADALRAHVPGKTVVAGGMAYYSNMPSHGGALMLQSLLQMGVAQKKLVMAYHPYTELPEGASNKQRDYLQHSDFINSALRAHGIEQIWATEWGWSSYSGPKELQAIIGVDGQADYTLRRLALMSAQDFDRIFLFNLSDLDSRAGPRDQGYGMLDLQAKPKPVYNALANLLRVTGPRLEPSDAPRFDQAPKDLYNVTWTREDGSQVWMFWSADGKQLRLPTVQHATLHDPLTGKEQELQGADGITVPLKPSLQLLVWR</sequence>
<comment type="caution">
    <text evidence="5">The sequence shown here is derived from an EMBL/GenBank/DDBJ whole genome shotgun (WGS) entry which is preliminary data.</text>
</comment>
<dbReference type="Proteomes" id="UP000272833">
    <property type="component" value="Unassembled WGS sequence"/>
</dbReference>
<proteinExistence type="inferred from homology"/>
<evidence type="ECO:0000259" key="4">
    <source>
        <dbReference type="Pfam" id="PF00150"/>
    </source>
</evidence>
<dbReference type="SUPFAM" id="SSF51445">
    <property type="entry name" value="(Trans)glycosidases"/>
    <property type="match status" value="1"/>
</dbReference>
<evidence type="ECO:0000256" key="3">
    <source>
        <dbReference type="RuleBase" id="RU361153"/>
    </source>
</evidence>
<reference evidence="5 6" key="1">
    <citation type="submission" date="2018-10" db="EMBL/GenBank/DDBJ databases">
        <title>Transmission dynamics of multidrug resistant bacteria on intensive care unit surfaces.</title>
        <authorList>
            <person name="D'Souza A.W."/>
            <person name="Potter R.F."/>
            <person name="Wallace M."/>
            <person name="Shupe A."/>
            <person name="Patel S."/>
            <person name="Sun S."/>
            <person name="Gul D."/>
            <person name="Kwon J.H."/>
            <person name="Andleeb S."/>
            <person name="Burnham C.-A.D."/>
            <person name="Dantas G."/>
        </authorList>
    </citation>
    <scope>NUCLEOTIDE SEQUENCE [LARGE SCALE GENOMIC DNA]</scope>
    <source>
        <strain evidence="5 6">PO_271</strain>
    </source>
</reference>
<dbReference type="GO" id="GO:0004553">
    <property type="term" value="F:hydrolase activity, hydrolyzing O-glycosyl compounds"/>
    <property type="evidence" value="ECO:0007669"/>
    <property type="project" value="InterPro"/>
</dbReference>
<dbReference type="PANTHER" id="PTHR12631:SF10">
    <property type="entry name" value="BETA-XYLOSIDASE-LIKE PROTEIN-RELATED"/>
    <property type="match status" value="1"/>
</dbReference>